<evidence type="ECO:0000256" key="3">
    <source>
        <dbReference type="ARBA" id="ARBA00022777"/>
    </source>
</evidence>
<dbReference type="GO" id="GO:0016301">
    <property type="term" value="F:kinase activity"/>
    <property type="evidence" value="ECO:0007669"/>
    <property type="project" value="UniProtKB-UniRule"/>
</dbReference>
<dbReference type="EC" id="2.7.1.237" evidence="6"/>
<organism evidence="7 8">
    <name type="scientific">Methanosuratincola subterraneus</name>
    <dbReference type="NCBI Taxonomy" id="2593994"/>
    <lineage>
        <taxon>Archaea</taxon>
        <taxon>Thermoproteota</taxon>
        <taxon>Methanosuratincolia</taxon>
        <taxon>Candidatus Methanomethylicales</taxon>
        <taxon>Candidatus Methanomethylicaceae</taxon>
        <taxon>Candidatus Methanosuratincola (ex Vanwonterghem et al. 2016)</taxon>
    </lineage>
</organism>
<gene>
    <name evidence="7" type="ORF">Metus_1543</name>
</gene>
<keyword evidence="1 6" id="KW-0808">Transferase</keyword>
<comment type="caution">
    <text evidence="6">Lacks conserved residue(s) required for the propagation of feature annotation.</text>
</comment>
<feature type="binding site" evidence="6">
    <location>
        <position position="144"/>
    </location>
    <ligand>
        <name>GTP</name>
        <dbReference type="ChEBI" id="CHEBI:37565"/>
    </ligand>
</feature>
<feature type="binding site" evidence="6">
    <location>
        <position position="121"/>
    </location>
    <ligand>
        <name>GTP</name>
        <dbReference type="ChEBI" id="CHEBI:37565"/>
    </ligand>
</feature>
<keyword evidence="2 6" id="KW-0547">Nucleotide-binding</keyword>
<keyword evidence="4 6" id="KW-0173">Coenzyme A biosynthesis</keyword>
<reference evidence="7 8" key="1">
    <citation type="submission" date="2018-12" db="EMBL/GenBank/DDBJ databases">
        <title>The complete genome of the methanogenic archaea of the candidate phylum Verstraetearchaeota, obtained from the metagenome of underground thermal water.</title>
        <authorList>
            <person name="Kadnikov V.V."/>
            <person name="Mardanov A.V."/>
            <person name="Beletsky A.V."/>
            <person name="Karnachuk O.V."/>
            <person name="Ravin N.V."/>
        </authorList>
    </citation>
    <scope>NUCLEOTIDE SEQUENCE [LARGE SCALE GENOMIC DNA]</scope>
    <source>
        <strain evidence="7">Ch88</strain>
    </source>
</reference>
<comment type="function">
    <text evidence="6">Catalyzes the GTP-dependent phosphorylation of the 3'-hydroxyl group of dephosphocoenzyme A to form coenzyme A (CoA).</text>
</comment>
<evidence type="ECO:0000256" key="4">
    <source>
        <dbReference type="ARBA" id="ARBA00022993"/>
    </source>
</evidence>
<evidence type="ECO:0000313" key="8">
    <source>
        <dbReference type="Proteomes" id="UP000288215"/>
    </source>
</evidence>
<dbReference type="GO" id="GO:0015937">
    <property type="term" value="P:coenzyme A biosynthetic process"/>
    <property type="evidence" value="ECO:0007669"/>
    <property type="project" value="UniProtKB-UniRule"/>
</dbReference>
<comment type="pathway">
    <text evidence="6">Cofactor biosynthesis; coenzyme A biosynthesis.</text>
</comment>
<dbReference type="HAMAP" id="MF_00590">
    <property type="entry name" value="Dephospho_CoA_kinase_GTP_dep"/>
    <property type="match status" value="1"/>
</dbReference>
<dbReference type="InterPro" id="IPR007164">
    <property type="entry name" value="GTP-dep_dephospho-CoA_kin"/>
</dbReference>
<evidence type="ECO:0000256" key="1">
    <source>
        <dbReference type="ARBA" id="ARBA00022679"/>
    </source>
</evidence>
<comment type="catalytic activity">
    <reaction evidence="6">
        <text>3'-dephospho-CoA + GTP = GDP + CoA + H(+)</text>
        <dbReference type="Rhea" id="RHEA:61156"/>
        <dbReference type="ChEBI" id="CHEBI:15378"/>
        <dbReference type="ChEBI" id="CHEBI:37565"/>
        <dbReference type="ChEBI" id="CHEBI:57287"/>
        <dbReference type="ChEBI" id="CHEBI:57328"/>
        <dbReference type="ChEBI" id="CHEBI:58189"/>
        <dbReference type="EC" id="2.7.1.237"/>
    </reaction>
</comment>
<comment type="caution">
    <text evidence="7">The sequence shown here is derived from an EMBL/GenBank/DDBJ whole genome shotgun (WGS) entry which is preliminary data.</text>
</comment>
<dbReference type="Proteomes" id="UP000288215">
    <property type="component" value="Unassembled WGS sequence"/>
</dbReference>
<sequence>MGYLRLPESLRQDLTKEYGILLAGSPGENAARAIELFMIKRPPKVIVVGDFTLKSLIDHGFVPDIAVYDRKTKRSGFRDIALPPSCIVTNPPGTITDEAVSAIKVALGSKGRTAICVEGEEDLLSIPAILLSPVGSIVVYGIPDRGMMLVEADEETKKRIRSILDRFERVE</sequence>
<evidence type="ECO:0000256" key="6">
    <source>
        <dbReference type="HAMAP-Rule" id="MF_00590"/>
    </source>
</evidence>
<dbReference type="EMBL" id="RXGA01000003">
    <property type="protein sequence ID" value="RWX73569.1"/>
    <property type="molecule type" value="Genomic_DNA"/>
</dbReference>
<name>A0A444L7M1_METS7</name>
<comment type="similarity">
    <text evidence="6">Belongs to the GTP-dependent DPCK family.</text>
</comment>
<dbReference type="PANTHER" id="PTHR40732:SF1">
    <property type="entry name" value="GTP-DEPENDENT DEPHOSPHO-COA KINASE"/>
    <property type="match status" value="1"/>
</dbReference>
<keyword evidence="5 6" id="KW-0342">GTP-binding</keyword>
<feature type="binding site" evidence="6">
    <location>
        <position position="71"/>
    </location>
    <ligand>
        <name>GTP</name>
        <dbReference type="ChEBI" id="CHEBI:37565"/>
    </ligand>
</feature>
<proteinExistence type="inferred from homology"/>
<dbReference type="Pfam" id="PF04019">
    <property type="entry name" value="DUF359"/>
    <property type="match status" value="1"/>
</dbReference>
<feature type="binding site" evidence="6">
    <location>
        <position position="69"/>
    </location>
    <ligand>
        <name>GTP</name>
        <dbReference type="ChEBI" id="CHEBI:37565"/>
    </ligand>
</feature>
<dbReference type="GO" id="GO:0005525">
    <property type="term" value="F:GTP binding"/>
    <property type="evidence" value="ECO:0007669"/>
    <property type="project" value="UniProtKB-UniRule"/>
</dbReference>
<accession>A0A444L7M1</accession>
<evidence type="ECO:0000256" key="2">
    <source>
        <dbReference type="ARBA" id="ARBA00022741"/>
    </source>
</evidence>
<keyword evidence="3 6" id="KW-0418">Kinase</keyword>
<dbReference type="PIRSF" id="PIRSF006533">
    <property type="entry name" value="UCP006533"/>
    <property type="match status" value="1"/>
</dbReference>
<dbReference type="PANTHER" id="PTHR40732">
    <property type="entry name" value="UPF0218 PROTEIN TK1697"/>
    <property type="match status" value="1"/>
</dbReference>
<dbReference type="AlphaFoldDB" id="A0A444L7M1"/>
<feature type="binding site" evidence="6">
    <location>
        <position position="50"/>
    </location>
    <ligand>
        <name>GTP</name>
        <dbReference type="ChEBI" id="CHEBI:37565"/>
    </ligand>
</feature>
<dbReference type="UniPathway" id="UPA00241"/>
<evidence type="ECO:0000256" key="5">
    <source>
        <dbReference type="ARBA" id="ARBA00023134"/>
    </source>
</evidence>
<protein>
    <recommendedName>
        <fullName evidence="6">GTP-dependent dephospho-CoA kinase</fullName>
        <ecNumber evidence="6">2.7.1.237</ecNumber>
    </recommendedName>
    <alternativeName>
        <fullName evidence="6">Dephospho-coenzyme A kinase</fullName>
        <shortName evidence="6">DPCK</shortName>
    </alternativeName>
</protein>
<evidence type="ECO:0000313" key="7">
    <source>
        <dbReference type="EMBL" id="RWX73569.1"/>
    </source>
</evidence>